<accession>A0AAD2K3M4</accession>
<feature type="compositionally biased region" description="Polar residues" evidence="1">
    <location>
        <begin position="288"/>
        <end position="305"/>
    </location>
</feature>
<sequence length="356" mass="39765">MTMADGAEWIQKPETMQTFLGALGSNTTYTPHNYTVVADFVPVTFDPGSPAVISKLEDINRLENRQVVSTRYIKPKERRTCGQQVAHVMISFKTASAANRAIRFGLFVECTKVNCRKLLQEPLRCVKCQFYNTGHVAKTCNSIHNTCTQCGEMHRTSTCAATDKQIACSNCRANNLPAHRHRAADRACPIFIKILWDNHQCNTDAQHQYYPIANKPDTWETTHTNTPDIQHQGRTFQGGNQPTTRPTPAANTTTTTGTTTTPPATQWPNTRTELPPPQAQKPTHRARTFSNQTRPGPILQQTTLPFQPAHRATRPLLPPYSIEPYPGPQSGSWADQVTEHSTGNPLFLRATPPNRR</sequence>
<feature type="compositionally biased region" description="Polar residues" evidence="1">
    <location>
        <begin position="228"/>
        <end position="239"/>
    </location>
</feature>
<feature type="region of interest" description="Disordered" evidence="1">
    <location>
        <begin position="228"/>
        <end position="356"/>
    </location>
</feature>
<keyword evidence="3" id="KW-1185">Reference proteome</keyword>
<evidence type="ECO:0000313" key="3">
    <source>
        <dbReference type="Proteomes" id="UP001295794"/>
    </source>
</evidence>
<proteinExistence type="predicted"/>
<dbReference type="EMBL" id="CAVNYO010000417">
    <property type="protein sequence ID" value="CAK5276986.1"/>
    <property type="molecule type" value="Genomic_DNA"/>
</dbReference>
<gene>
    <name evidence="2" type="ORF">MYCIT1_LOCUS25723</name>
</gene>
<protein>
    <recommendedName>
        <fullName evidence="4">Gag-like protein</fullName>
    </recommendedName>
</protein>
<organism evidence="2 3">
    <name type="scientific">Mycena citricolor</name>
    <dbReference type="NCBI Taxonomy" id="2018698"/>
    <lineage>
        <taxon>Eukaryota</taxon>
        <taxon>Fungi</taxon>
        <taxon>Dikarya</taxon>
        <taxon>Basidiomycota</taxon>
        <taxon>Agaricomycotina</taxon>
        <taxon>Agaricomycetes</taxon>
        <taxon>Agaricomycetidae</taxon>
        <taxon>Agaricales</taxon>
        <taxon>Marasmiineae</taxon>
        <taxon>Mycenaceae</taxon>
        <taxon>Mycena</taxon>
    </lineage>
</organism>
<feature type="compositionally biased region" description="Low complexity" evidence="1">
    <location>
        <begin position="240"/>
        <end position="270"/>
    </location>
</feature>
<dbReference type="Proteomes" id="UP001295794">
    <property type="component" value="Unassembled WGS sequence"/>
</dbReference>
<dbReference type="AlphaFoldDB" id="A0AAD2K3M4"/>
<feature type="compositionally biased region" description="Polar residues" evidence="1">
    <location>
        <begin position="329"/>
        <end position="344"/>
    </location>
</feature>
<comment type="caution">
    <text evidence="2">The sequence shown here is derived from an EMBL/GenBank/DDBJ whole genome shotgun (WGS) entry which is preliminary data.</text>
</comment>
<evidence type="ECO:0008006" key="4">
    <source>
        <dbReference type="Google" id="ProtNLM"/>
    </source>
</evidence>
<reference evidence="2" key="1">
    <citation type="submission" date="2023-11" db="EMBL/GenBank/DDBJ databases">
        <authorList>
            <person name="De Vega J J."/>
            <person name="De Vega J J."/>
        </authorList>
    </citation>
    <scope>NUCLEOTIDE SEQUENCE</scope>
</reference>
<evidence type="ECO:0000256" key="1">
    <source>
        <dbReference type="SAM" id="MobiDB-lite"/>
    </source>
</evidence>
<evidence type="ECO:0000313" key="2">
    <source>
        <dbReference type="EMBL" id="CAK5276986.1"/>
    </source>
</evidence>
<name>A0AAD2K3M4_9AGAR</name>